<keyword evidence="1" id="KW-0560">Oxidoreductase</keyword>
<sequence>MDKSARIAIVGGGLAGLALAGLLYKQGYRITVFEQTPEFHRIGAGIILGASIAKVIQRIGILEPYIAAGMKPDAFVSRKWDTGETLNELLFDAEAEARFGGPFINIHRADLHDVLRSAIPDEAIRFDHMLVGTEPAGSAVRLTFSNGLTEDADIVVGADGIHSRLRNAIFGKRPLRYVGSVAYRAVFSTARVAGLSMRDCTKWWGPDRHALSYYVTGRRDEMYIMGAVPDKSWNATSEPVIQNHDRFLEAFKDFHPELTALITAAEEVQALPICDLERNDRWSEGQAVLMGDACHAVRPYMAAGGSMAIEDAAILSEAISTHDTPAKAFAAYEKIRIPRVGKVQRISEENSWLKLPTDTGWFFGYDPFTEDLKQAA</sequence>
<dbReference type="OrthoDB" id="4230779at2"/>
<dbReference type="SUPFAM" id="SSF51905">
    <property type="entry name" value="FAD/NAD(P)-binding domain"/>
    <property type="match status" value="1"/>
</dbReference>
<evidence type="ECO:0000256" key="1">
    <source>
        <dbReference type="ARBA" id="ARBA00023002"/>
    </source>
</evidence>
<dbReference type="PANTHER" id="PTHR13789:SF309">
    <property type="entry name" value="PUTATIVE (AFU_ORTHOLOGUE AFUA_6G14510)-RELATED"/>
    <property type="match status" value="1"/>
</dbReference>
<dbReference type="AlphaFoldDB" id="A0A1W6ZZ93"/>
<dbReference type="KEGG" id="psin:CAK95_28725"/>
<dbReference type="Pfam" id="PF01494">
    <property type="entry name" value="FAD_binding_3"/>
    <property type="match status" value="1"/>
</dbReference>
<keyword evidence="4" id="KW-1185">Reference proteome</keyword>
<dbReference type="GO" id="GO:0004497">
    <property type="term" value="F:monooxygenase activity"/>
    <property type="evidence" value="ECO:0007669"/>
    <property type="project" value="UniProtKB-KW"/>
</dbReference>
<dbReference type="PANTHER" id="PTHR13789">
    <property type="entry name" value="MONOOXYGENASE"/>
    <property type="match status" value="1"/>
</dbReference>
<dbReference type="GO" id="GO:0071949">
    <property type="term" value="F:FAD binding"/>
    <property type="evidence" value="ECO:0007669"/>
    <property type="project" value="InterPro"/>
</dbReference>
<proteinExistence type="predicted"/>
<dbReference type="STRING" id="1235591.CAK95_28725"/>
<dbReference type="PRINTS" id="PR00420">
    <property type="entry name" value="RNGMNOXGNASE"/>
</dbReference>
<dbReference type="RefSeq" id="WP_086091075.1">
    <property type="nucleotide sequence ID" value="NZ_CP021112.1"/>
</dbReference>
<dbReference type="EMBL" id="CP021112">
    <property type="protein sequence ID" value="ARQ02643.1"/>
    <property type="molecule type" value="Genomic_DNA"/>
</dbReference>
<protein>
    <submittedName>
        <fullName evidence="3">Uncharacterized protein</fullName>
    </submittedName>
</protein>
<dbReference type="SUPFAM" id="SSF54373">
    <property type="entry name" value="FAD-linked reductases, C-terminal domain"/>
    <property type="match status" value="1"/>
</dbReference>
<reference evidence="3 4" key="1">
    <citation type="submission" date="2017-05" db="EMBL/GenBank/DDBJ databases">
        <title>Full genome sequence of Pseudorhodoplanes sinuspersici.</title>
        <authorList>
            <person name="Dastgheib S.M.M."/>
            <person name="Shavandi M."/>
            <person name="Tirandaz H."/>
        </authorList>
    </citation>
    <scope>NUCLEOTIDE SEQUENCE [LARGE SCALE GENOMIC DNA]</scope>
    <source>
        <strain evidence="3 4">RIPI110</strain>
    </source>
</reference>
<name>A0A1W6ZZ93_9HYPH</name>
<dbReference type="Proteomes" id="UP000194137">
    <property type="component" value="Chromosome"/>
</dbReference>
<evidence type="ECO:0000313" key="3">
    <source>
        <dbReference type="EMBL" id="ARQ02643.1"/>
    </source>
</evidence>
<accession>A0A1W6ZZ93</accession>
<evidence type="ECO:0000313" key="4">
    <source>
        <dbReference type="Proteomes" id="UP000194137"/>
    </source>
</evidence>
<evidence type="ECO:0000256" key="2">
    <source>
        <dbReference type="ARBA" id="ARBA00023033"/>
    </source>
</evidence>
<organism evidence="3 4">
    <name type="scientific">Pseudorhodoplanes sinuspersici</name>
    <dbReference type="NCBI Taxonomy" id="1235591"/>
    <lineage>
        <taxon>Bacteria</taxon>
        <taxon>Pseudomonadati</taxon>
        <taxon>Pseudomonadota</taxon>
        <taxon>Alphaproteobacteria</taxon>
        <taxon>Hyphomicrobiales</taxon>
        <taxon>Pseudorhodoplanes</taxon>
    </lineage>
</organism>
<dbReference type="InterPro" id="IPR050493">
    <property type="entry name" value="FAD-dep_Monooxygenase_BioMet"/>
</dbReference>
<dbReference type="InterPro" id="IPR002938">
    <property type="entry name" value="FAD-bd"/>
</dbReference>
<dbReference type="InterPro" id="IPR036188">
    <property type="entry name" value="FAD/NAD-bd_sf"/>
</dbReference>
<keyword evidence="2" id="KW-0503">Monooxygenase</keyword>
<dbReference type="Gene3D" id="3.50.50.60">
    <property type="entry name" value="FAD/NAD(P)-binding domain"/>
    <property type="match status" value="1"/>
</dbReference>
<gene>
    <name evidence="3" type="ORF">CAK95_28725</name>
</gene>